<evidence type="ECO:0000313" key="4">
    <source>
        <dbReference type="Proteomes" id="UP000326924"/>
    </source>
</evidence>
<evidence type="ECO:0000259" key="2">
    <source>
        <dbReference type="SMART" id="SM00487"/>
    </source>
</evidence>
<dbReference type="Gene3D" id="3.40.50.300">
    <property type="entry name" value="P-loop containing nucleotide triphosphate hydrolases"/>
    <property type="match status" value="2"/>
</dbReference>
<feature type="region of interest" description="Disordered" evidence="1">
    <location>
        <begin position="836"/>
        <end position="882"/>
    </location>
</feature>
<dbReference type="InterPro" id="IPR027417">
    <property type="entry name" value="P-loop_NTPase"/>
</dbReference>
<name>A0A5J5ES47_9PEZI</name>
<dbReference type="InterPro" id="IPR014001">
    <property type="entry name" value="Helicase_ATP-bd"/>
</dbReference>
<dbReference type="SUPFAM" id="SSF52540">
    <property type="entry name" value="P-loop containing nucleoside triphosphate hydrolases"/>
    <property type="match status" value="1"/>
</dbReference>
<dbReference type="PANTHER" id="PTHR11070">
    <property type="entry name" value="UVRD / RECB / PCRA DNA HELICASE FAMILY MEMBER"/>
    <property type="match status" value="1"/>
</dbReference>
<dbReference type="Proteomes" id="UP000326924">
    <property type="component" value="Unassembled WGS sequence"/>
</dbReference>
<proteinExistence type="predicted"/>
<dbReference type="GO" id="GO:0043138">
    <property type="term" value="F:3'-5' DNA helicase activity"/>
    <property type="evidence" value="ECO:0007669"/>
    <property type="project" value="TreeGrafter"/>
</dbReference>
<dbReference type="Pfam" id="PF13245">
    <property type="entry name" value="AAA_19"/>
    <property type="match status" value="1"/>
</dbReference>
<dbReference type="PANTHER" id="PTHR11070:SF66">
    <property type="entry name" value="UVRD-LIKE HELICASE C-TERMINAL DOMAIN-CONTAINING PROTEIN"/>
    <property type="match status" value="1"/>
</dbReference>
<dbReference type="GO" id="GO:0016787">
    <property type="term" value="F:hydrolase activity"/>
    <property type="evidence" value="ECO:0007669"/>
    <property type="project" value="UniProtKB-KW"/>
</dbReference>
<dbReference type="EMBL" id="VXIS01000146">
    <property type="protein sequence ID" value="KAA8901313.1"/>
    <property type="molecule type" value="Genomic_DNA"/>
</dbReference>
<dbReference type="GO" id="GO:0005524">
    <property type="term" value="F:ATP binding"/>
    <property type="evidence" value="ECO:0007669"/>
    <property type="project" value="InterPro"/>
</dbReference>
<evidence type="ECO:0000313" key="3">
    <source>
        <dbReference type="EMBL" id="KAA8901313.1"/>
    </source>
</evidence>
<dbReference type="OrthoDB" id="1470711at2759"/>
<sequence length="882" mass="98082">MLGTRMCKARLSCSFSLLLRRHAATATRATTTTATRPPLAPIATATPRNRIWLPEHSRKQQRRNLHEAPIAPPATTLFPPSAEQQLAIDTLLNTRHNLIVDACAGSGKTTTILHLAAAAPREKFLVLVYNRRLMVETSERVQALGLQNVTVLNYHSLGSQYYTTECSTDQGLKRVVQDDMPVVAGKTLPECTVAVMDEQQDMTPILKQFVDKVFRDMGFVGEKKKKQRGKKQLRVVVLGDQRQEMYGFNNADSRFLTMAPRREVFGYLNDQPWVKADQPTSNRITKQNVSFINQQLLKPPLGNVMYGVKTVDENGKPFPKPRYVICDPWTDALDEILRLLNELEIHPSEIIILAPSVRVKAAAITLANDLALLGIPLHVANSDVTEISPEVAKGKILICTYHQSKGIERKAAVVFGFDDSYHTFYNRVPVPLTAVSNPQYVAATRAKEHLVLIHDHRMPVLPFADLSTMDDTCDVVTIRPLEETPAPPEEDKKRRTPTYAVTALTRNLPETLITKCIRLLDFKMIAPPAYGPHPPTEVEDTNGLIEGVSNITGTAAPAVYEWRSRGTCTALLSTFQLLKRPAHSRRWTALYKLPAAFYAKLQVIEAKLERQLLDESDILFLSNICMAQMDGLIAKLLAVPLDGYHWFTEAHAADIYHTLAGLEIPKRGTKYEKNFAHTFRDIAYGGGPACRGGGTGVTIKGCMDIARVSHPRKVWEIKYMQTLQAEHILQLALYMALLEARTSTTTDQAEQPPVEGYLVSAQSGQTLQIFPKTPDSFREILQLLVDAKSGGDTTGLLNTFSDEEFLDECRSGFETLVAPVALPVWFSMRPVGPKEFRALSGPKKASRKKKGGVQALDSPPPPPPPLAVKKRSRKKKVVEMEA</sequence>
<dbReference type="SMART" id="SM00487">
    <property type="entry name" value="DEXDc"/>
    <property type="match status" value="1"/>
</dbReference>
<reference evidence="3 4" key="1">
    <citation type="submission" date="2019-09" db="EMBL/GenBank/DDBJ databases">
        <title>Draft genome of the ectomycorrhizal ascomycete Sphaerosporella brunnea.</title>
        <authorList>
            <consortium name="DOE Joint Genome Institute"/>
            <person name="Benucci G.M."/>
            <person name="Marozzi G."/>
            <person name="Antonielli L."/>
            <person name="Sanchez S."/>
            <person name="Marco P."/>
            <person name="Wang X."/>
            <person name="Falini L.B."/>
            <person name="Barry K."/>
            <person name="Haridas S."/>
            <person name="Lipzen A."/>
            <person name="Labutti K."/>
            <person name="Grigoriev I.V."/>
            <person name="Murat C."/>
            <person name="Martin F."/>
            <person name="Albertini E."/>
            <person name="Donnini D."/>
            <person name="Bonito G."/>
        </authorList>
    </citation>
    <scope>NUCLEOTIDE SEQUENCE [LARGE SCALE GENOMIC DNA]</scope>
    <source>
        <strain evidence="3 4">Sb_GMNB300</strain>
    </source>
</reference>
<dbReference type="InterPro" id="IPR000212">
    <property type="entry name" value="DNA_helicase_UvrD/REP"/>
</dbReference>
<keyword evidence="3" id="KW-0378">Hydrolase</keyword>
<dbReference type="GO" id="GO:0000725">
    <property type="term" value="P:recombinational repair"/>
    <property type="evidence" value="ECO:0007669"/>
    <property type="project" value="TreeGrafter"/>
</dbReference>
<dbReference type="GO" id="GO:0005634">
    <property type="term" value="C:nucleus"/>
    <property type="evidence" value="ECO:0007669"/>
    <property type="project" value="TreeGrafter"/>
</dbReference>
<comment type="caution">
    <text evidence="3">The sequence shown here is derived from an EMBL/GenBank/DDBJ whole genome shotgun (WGS) entry which is preliminary data.</text>
</comment>
<dbReference type="InParanoid" id="A0A5J5ES47"/>
<accession>A0A5J5ES47</accession>
<dbReference type="GO" id="GO:0003677">
    <property type="term" value="F:DNA binding"/>
    <property type="evidence" value="ECO:0007669"/>
    <property type="project" value="InterPro"/>
</dbReference>
<keyword evidence="4" id="KW-1185">Reference proteome</keyword>
<protein>
    <submittedName>
        <fullName evidence="3">P-loop containing nucleoside triphosphate hydrolase protein</fullName>
    </submittedName>
</protein>
<dbReference type="AlphaFoldDB" id="A0A5J5ES47"/>
<evidence type="ECO:0000256" key="1">
    <source>
        <dbReference type="SAM" id="MobiDB-lite"/>
    </source>
</evidence>
<organism evidence="3 4">
    <name type="scientific">Sphaerosporella brunnea</name>
    <dbReference type="NCBI Taxonomy" id="1250544"/>
    <lineage>
        <taxon>Eukaryota</taxon>
        <taxon>Fungi</taxon>
        <taxon>Dikarya</taxon>
        <taxon>Ascomycota</taxon>
        <taxon>Pezizomycotina</taxon>
        <taxon>Pezizomycetes</taxon>
        <taxon>Pezizales</taxon>
        <taxon>Pyronemataceae</taxon>
        <taxon>Sphaerosporella</taxon>
    </lineage>
</organism>
<feature type="domain" description="Helicase ATP-binding" evidence="2">
    <location>
        <begin position="76"/>
        <end position="265"/>
    </location>
</feature>
<gene>
    <name evidence="3" type="ORF">FN846DRAFT_909033</name>
</gene>